<organism evidence="2 3">
    <name type="scientific">Pseudochrobactrum asaccharolyticum</name>
    <dbReference type="NCBI Taxonomy" id="354351"/>
    <lineage>
        <taxon>Bacteria</taxon>
        <taxon>Pseudomonadati</taxon>
        <taxon>Pseudomonadota</taxon>
        <taxon>Alphaproteobacteria</taxon>
        <taxon>Hyphomicrobiales</taxon>
        <taxon>Brucellaceae</taxon>
        <taxon>Pseudochrobactrum</taxon>
    </lineage>
</organism>
<sequence length="268" mass="29515">MRFTALFTTSAVFSLAMLCTAMAADVSQPSYKADSEWKIIVSPYVWGASLKGKAAIGGRKTDVNVPFSEIFDNLDLAAMGTIELIKGPLGFFIDGQYVATTQDEDILANELALNIKTTTISGGAFYRVYERELGGVTVFNEAQTFTVEPMLGVRWTKIKADLSVGPFSVSRKAEWTDPFVGVRLKTDLNERWNLAGEADIGGFGAGSKLSYNAQAYLGYRTFLFDRPTNLRVGYRVLSQDFKGPELLGHTFKWDVVQHGPVVGLSMRF</sequence>
<evidence type="ECO:0000313" key="3">
    <source>
        <dbReference type="Proteomes" id="UP000252893"/>
    </source>
</evidence>
<dbReference type="RefSeq" id="WP_113945692.1">
    <property type="nucleotide sequence ID" value="NZ_JBHEEG010000001.1"/>
</dbReference>
<evidence type="ECO:0000313" key="2">
    <source>
        <dbReference type="EMBL" id="RBO91963.1"/>
    </source>
</evidence>
<feature type="chain" id="PRO_5016728754" description="Outer membrane protein with beta-barrel domain" evidence="1">
    <location>
        <begin position="24"/>
        <end position="268"/>
    </location>
</feature>
<proteinExistence type="predicted"/>
<keyword evidence="1" id="KW-0732">Signal</keyword>
<dbReference type="EMBL" id="QNRH01000008">
    <property type="protein sequence ID" value="RBO91963.1"/>
    <property type="molecule type" value="Genomic_DNA"/>
</dbReference>
<dbReference type="AlphaFoldDB" id="A0A366DPD8"/>
<comment type="caution">
    <text evidence="2">The sequence shown here is derived from an EMBL/GenBank/DDBJ whole genome shotgun (WGS) entry which is preliminary data.</text>
</comment>
<name>A0A366DPD8_9HYPH</name>
<evidence type="ECO:0000256" key="1">
    <source>
        <dbReference type="SAM" id="SignalP"/>
    </source>
</evidence>
<gene>
    <name evidence="2" type="ORF">DFR47_108107</name>
</gene>
<accession>A0A366DPD8</accession>
<protein>
    <recommendedName>
        <fullName evidence="4">Outer membrane protein with beta-barrel domain</fullName>
    </recommendedName>
</protein>
<reference evidence="2 3" key="1">
    <citation type="submission" date="2018-06" db="EMBL/GenBank/DDBJ databases">
        <title>Genomic Encyclopedia of Type Strains, Phase IV (KMG-IV): sequencing the most valuable type-strain genomes for metagenomic binning, comparative biology and taxonomic classification.</title>
        <authorList>
            <person name="Goeker M."/>
        </authorList>
    </citation>
    <scope>NUCLEOTIDE SEQUENCE [LARGE SCALE GENOMIC DNA]</scope>
    <source>
        <strain evidence="2 3">DSM 25619</strain>
    </source>
</reference>
<feature type="signal peptide" evidence="1">
    <location>
        <begin position="1"/>
        <end position="23"/>
    </location>
</feature>
<keyword evidence="3" id="KW-1185">Reference proteome</keyword>
<evidence type="ECO:0008006" key="4">
    <source>
        <dbReference type="Google" id="ProtNLM"/>
    </source>
</evidence>
<dbReference type="Proteomes" id="UP000252893">
    <property type="component" value="Unassembled WGS sequence"/>
</dbReference>
<dbReference type="OrthoDB" id="6555107at2"/>